<evidence type="ECO:0000256" key="6">
    <source>
        <dbReference type="ARBA" id="ARBA00023136"/>
    </source>
</evidence>
<accession>A0A5C1A8R6</accession>
<evidence type="ECO:0000256" key="1">
    <source>
        <dbReference type="ARBA" id="ARBA00004651"/>
    </source>
</evidence>
<reference evidence="10" key="1">
    <citation type="submission" date="2019-08" db="EMBL/GenBank/DDBJ databases">
        <title>Limnoglobus roseus gen. nov., sp. nov., a novel freshwater planctomycete with a giant genome from the family Gemmataceae.</title>
        <authorList>
            <person name="Kulichevskaya I.S."/>
            <person name="Naumoff D.G."/>
            <person name="Miroshnikov K."/>
            <person name="Ivanova A."/>
            <person name="Philippov D.A."/>
            <person name="Hakobyan A."/>
            <person name="Rijpstra I.C."/>
            <person name="Sinninghe Damste J.S."/>
            <person name="Liesack W."/>
            <person name="Dedysh S.N."/>
        </authorList>
    </citation>
    <scope>NUCLEOTIDE SEQUENCE [LARGE SCALE GENOMIC DNA]</scope>
    <source>
        <strain evidence="10">PX52</strain>
    </source>
</reference>
<organism evidence="9 10">
    <name type="scientific">Limnoglobus roseus</name>
    <dbReference type="NCBI Taxonomy" id="2598579"/>
    <lineage>
        <taxon>Bacteria</taxon>
        <taxon>Pseudomonadati</taxon>
        <taxon>Planctomycetota</taxon>
        <taxon>Planctomycetia</taxon>
        <taxon>Gemmatales</taxon>
        <taxon>Gemmataceae</taxon>
        <taxon>Limnoglobus</taxon>
    </lineage>
</organism>
<keyword evidence="3" id="KW-0808">Transferase</keyword>
<gene>
    <name evidence="9" type="ORF">PX52LOC_01294</name>
</gene>
<evidence type="ECO:0000256" key="8">
    <source>
        <dbReference type="SAM" id="Phobius"/>
    </source>
</evidence>
<dbReference type="Pfam" id="PF09594">
    <property type="entry name" value="GT87"/>
    <property type="match status" value="1"/>
</dbReference>
<keyword evidence="2" id="KW-1003">Cell membrane</keyword>
<feature type="transmembrane region" description="Helical" evidence="8">
    <location>
        <begin position="95"/>
        <end position="116"/>
    </location>
</feature>
<dbReference type="Proteomes" id="UP000324974">
    <property type="component" value="Chromosome"/>
</dbReference>
<feature type="transmembrane region" description="Helical" evidence="8">
    <location>
        <begin position="347"/>
        <end position="366"/>
    </location>
</feature>
<proteinExistence type="inferred from homology"/>
<evidence type="ECO:0000256" key="4">
    <source>
        <dbReference type="ARBA" id="ARBA00022692"/>
    </source>
</evidence>
<keyword evidence="4 8" id="KW-0812">Transmembrane</keyword>
<dbReference type="AlphaFoldDB" id="A0A5C1A8R6"/>
<keyword evidence="5 8" id="KW-1133">Transmembrane helix</keyword>
<feature type="transmembrane region" description="Helical" evidence="8">
    <location>
        <begin position="183"/>
        <end position="205"/>
    </location>
</feature>
<dbReference type="RefSeq" id="WP_168218838.1">
    <property type="nucleotide sequence ID" value="NZ_CP042425.1"/>
</dbReference>
<comment type="similarity">
    <text evidence="7">Belongs to the glycosyltransferase 87 family.</text>
</comment>
<evidence type="ECO:0000313" key="10">
    <source>
        <dbReference type="Proteomes" id="UP000324974"/>
    </source>
</evidence>
<name>A0A5C1A8R6_9BACT</name>
<feature type="transmembrane region" description="Helical" evidence="8">
    <location>
        <begin position="324"/>
        <end position="341"/>
    </location>
</feature>
<evidence type="ECO:0000256" key="3">
    <source>
        <dbReference type="ARBA" id="ARBA00022679"/>
    </source>
</evidence>
<dbReference type="InterPro" id="IPR018584">
    <property type="entry name" value="GT87"/>
</dbReference>
<feature type="transmembrane region" description="Helical" evidence="8">
    <location>
        <begin position="300"/>
        <end position="317"/>
    </location>
</feature>
<keyword evidence="6 8" id="KW-0472">Membrane</keyword>
<keyword evidence="10" id="KW-1185">Reference proteome</keyword>
<feature type="transmembrane region" description="Helical" evidence="8">
    <location>
        <begin position="12"/>
        <end position="31"/>
    </location>
</feature>
<dbReference type="GO" id="GO:0005886">
    <property type="term" value="C:plasma membrane"/>
    <property type="evidence" value="ECO:0007669"/>
    <property type="project" value="UniProtKB-SubCell"/>
</dbReference>
<evidence type="ECO:0000256" key="2">
    <source>
        <dbReference type="ARBA" id="ARBA00022475"/>
    </source>
</evidence>
<feature type="transmembrane region" description="Helical" evidence="8">
    <location>
        <begin position="378"/>
        <end position="395"/>
    </location>
</feature>
<evidence type="ECO:0000313" key="9">
    <source>
        <dbReference type="EMBL" id="QEL14406.1"/>
    </source>
</evidence>
<protein>
    <recommendedName>
        <fullName evidence="11">DUF2029 domain-containing protein</fullName>
    </recommendedName>
</protein>
<feature type="transmembrane region" description="Helical" evidence="8">
    <location>
        <begin position="212"/>
        <end position="233"/>
    </location>
</feature>
<evidence type="ECO:0000256" key="5">
    <source>
        <dbReference type="ARBA" id="ARBA00022989"/>
    </source>
</evidence>
<dbReference type="EMBL" id="CP042425">
    <property type="protein sequence ID" value="QEL14406.1"/>
    <property type="molecule type" value="Genomic_DNA"/>
</dbReference>
<dbReference type="GO" id="GO:0016758">
    <property type="term" value="F:hexosyltransferase activity"/>
    <property type="evidence" value="ECO:0007669"/>
    <property type="project" value="InterPro"/>
</dbReference>
<sequence length="442" mass="47414">MTLFTHLLRWERAALGLIAFSLVAFGAVVEIRSAFQQERRTDFGVYARAGWSVRAGQDLYAVADDRGWHYCYPPAFAVLMTPFADPPAGEPRVGYLPFAVSVGVWYAFSVACVWFALTRFAGAILPEEPVGTRRWWTGRTGPFTVAIGAIGYTLARGQVNLFVVAMVAGLFAAHVRGKRFTAGLWLGAAICVKVIPAFLGLYFLLKRDARGVAGTIAALIVGLGVIPATVWGVPGMVELNRQMLTAVLQPGTTGSGDQTRAEELTNATSTDSQSFQAAIHNLLHPDPATRPRAAAPETRLAHWLVGGLLTLGLIFAARKMDDTPANGLLLLGSLCVLMLHLTPVSHMHYYAFSLPLACGVWLKGVAERPGRLVPARGTFAVLVVWGLASAAPLFPGSVFDVLRSSGLGLLASLTLLTFAAVQLRRKAKVPVVAVEMPLRRAA</sequence>
<evidence type="ECO:0000256" key="7">
    <source>
        <dbReference type="ARBA" id="ARBA00024033"/>
    </source>
</evidence>
<evidence type="ECO:0008006" key="11">
    <source>
        <dbReference type="Google" id="ProtNLM"/>
    </source>
</evidence>
<feature type="transmembrane region" description="Helical" evidence="8">
    <location>
        <begin position="401"/>
        <end position="421"/>
    </location>
</feature>
<comment type="subcellular location">
    <subcellularLocation>
        <location evidence="1">Cell membrane</location>
        <topology evidence="1">Multi-pass membrane protein</topology>
    </subcellularLocation>
</comment>
<dbReference type="KEGG" id="lrs:PX52LOC_01294"/>